<evidence type="ECO:0000313" key="1">
    <source>
        <dbReference type="EMBL" id="KAK0049416.1"/>
    </source>
</evidence>
<reference evidence="1" key="1">
    <citation type="journal article" date="2023" name="PLoS Negl. Trop. Dis.">
        <title>A genome sequence for Biomphalaria pfeifferi, the major vector snail for the human-infecting parasite Schistosoma mansoni.</title>
        <authorList>
            <person name="Bu L."/>
            <person name="Lu L."/>
            <person name="Laidemitt M.R."/>
            <person name="Zhang S.M."/>
            <person name="Mutuku M."/>
            <person name="Mkoji G."/>
            <person name="Steinauer M."/>
            <person name="Loker E.S."/>
        </authorList>
    </citation>
    <scope>NUCLEOTIDE SEQUENCE</scope>
    <source>
        <strain evidence="1">KasaAsao</strain>
    </source>
</reference>
<organism evidence="1 2">
    <name type="scientific">Biomphalaria pfeifferi</name>
    <name type="common">Bloodfluke planorb</name>
    <name type="synonym">Freshwater snail</name>
    <dbReference type="NCBI Taxonomy" id="112525"/>
    <lineage>
        <taxon>Eukaryota</taxon>
        <taxon>Metazoa</taxon>
        <taxon>Spiralia</taxon>
        <taxon>Lophotrochozoa</taxon>
        <taxon>Mollusca</taxon>
        <taxon>Gastropoda</taxon>
        <taxon>Heterobranchia</taxon>
        <taxon>Euthyneura</taxon>
        <taxon>Panpulmonata</taxon>
        <taxon>Hygrophila</taxon>
        <taxon>Lymnaeoidea</taxon>
        <taxon>Planorbidae</taxon>
        <taxon>Biomphalaria</taxon>
    </lineage>
</organism>
<dbReference type="AlphaFoldDB" id="A0AAD8F3X4"/>
<keyword evidence="2" id="KW-1185">Reference proteome</keyword>
<accession>A0AAD8F3X4</accession>
<proteinExistence type="predicted"/>
<reference evidence="1" key="2">
    <citation type="submission" date="2023-04" db="EMBL/GenBank/DDBJ databases">
        <authorList>
            <person name="Bu L."/>
            <person name="Lu L."/>
            <person name="Laidemitt M.R."/>
            <person name="Zhang S.M."/>
            <person name="Mutuku M."/>
            <person name="Mkoji G."/>
            <person name="Steinauer M."/>
            <person name="Loker E.S."/>
        </authorList>
    </citation>
    <scope>NUCLEOTIDE SEQUENCE</scope>
    <source>
        <strain evidence="1">KasaAsao</strain>
        <tissue evidence="1">Whole Snail</tissue>
    </source>
</reference>
<protein>
    <submittedName>
        <fullName evidence="1">TBC1 domain family member 5 A-like X2</fullName>
    </submittedName>
</protein>
<comment type="caution">
    <text evidence="1">The sequence shown here is derived from an EMBL/GenBank/DDBJ whole genome shotgun (WGS) entry which is preliminary data.</text>
</comment>
<dbReference type="EMBL" id="JASAOG010000126">
    <property type="protein sequence ID" value="KAK0049416.1"/>
    <property type="molecule type" value="Genomic_DNA"/>
</dbReference>
<name>A0AAD8F3X4_BIOPF</name>
<sequence length="61" mass="6920">MQTETFLECSDLDRCFDHRTCSGLGNCLGHYFGLECCLYSNLVLGNFSALGCYCDFDNCYH</sequence>
<dbReference type="Proteomes" id="UP001233172">
    <property type="component" value="Unassembled WGS sequence"/>
</dbReference>
<evidence type="ECO:0000313" key="2">
    <source>
        <dbReference type="Proteomes" id="UP001233172"/>
    </source>
</evidence>
<gene>
    <name evidence="1" type="ORF">Bpfe_021128</name>
</gene>